<dbReference type="PANTHER" id="PTHR11908">
    <property type="entry name" value="XANTHINE DEHYDROGENASE"/>
    <property type="match status" value="1"/>
</dbReference>
<dbReference type="SUPFAM" id="SSF54665">
    <property type="entry name" value="CO dehydrogenase molybdoprotein N-domain-like"/>
    <property type="match status" value="1"/>
</dbReference>
<dbReference type="PROSITE" id="PS51318">
    <property type="entry name" value="TAT"/>
    <property type="match status" value="1"/>
</dbReference>
<dbReference type="PANTHER" id="PTHR11908:SF123">
    <property type="entry name" value="ALDEHYDE OXIDOREDUCTASE MOLYBDENUM-BINDING SUBUNIT PAOC"/>
    <property type="match status" value="1"/>
</dbReference>
<dbReference type="InterPro" id="IPR036856">
    <property type="entry name" value="Ald_Oxase/Xan_DH_a/b_sf"/>
</dbReference>
<evidence type="ECO:0000259" key="1">
    <source>
        <dbReference type="Pfam" id="PF02738"/>
    </source>
</evidence>
<dbReference type="Proteomes" id="UP001203423">
    <property type="component" value="Unassembled WGS sequence"/>
</dbReference>
<dbReference type="Pfam" id="PF02738">
    <property type="entry name" value="MoCoBD_1"/>
    <property type="match status" value="1"/>
</dbReference>
<feature type="domain" description="Aldehyde oxidase/xanthine dehydrogenase first molybdopterin binding" evidence="1">
    <location>
        <begin position="256"/>
        <end position="480"/>
    </location>
</feature>
<dbReference type="SUPFAM" id="SSF56003">
    <property type="entry name" value="Molybdenum cofactor-binding domain"/>
    <property type="match status" value="1"/>
</dbReference>
<dbReference type="Gene3D" id="3.30.365.10">
    <property type="entry name" value="Aldehyde oxidase/xanthine dehydrogenase, molybdopterin binding domain"/>
    <property type="match status" value="4"/>
</dbReference>
<name>A0ABT0L6F7_9GAMM</name>
<feature type="domain" description="Aldehyde oxidase/xanthine dehydrogenase second molybdopterin binding" evidence="2">
    <location>
        <begin position="506"/>
        <end position="602"/>
    </location>
</feature>
<evidence type="ECO:0000313" key="4">
    <source>
        <dbReference type="Proteomes" id="UP001203423"/>
    </source>
</evidence>
<dbReference type="InterPro" id="IPR008274">
    <property type="entry name" value="AldOxase/xan_DH_MoCoBD1"/>
</dbReference>
<dbReference type="Pfam" id="PF20256">
    <property type="entry name" value="MoCoBD_2"/>
    <property type="match status" value="2"/>
</dbReference>
<gene>
    <name evidence="3" type="ORF">L2764_01945</name>
</gene>
<feature type="domain" description="Aldehyde oxidase/xanthine dehydrogenase second molybdopterin binding" evidence="2">
    <location>
        <begin position="697"/>
        <end position="870"/>
    </location>
</feature>
<organism evidence="3 4">
    <name type="scientific">Shewanella surugensis</name>
    <dbReference type="NCBI Taxonomy" id="212020"/>
    <lineage>
        <taxon>Bacteria</taxon>
        <taxon>Pseudomonadati</taxon>
        <taxon>Pseudomonadota</taxon>
        <taxon>Gammaproteobacteria</taxon>
        <taxon>Alteromonadales</taxon>
        <taxon>Shewanellaceae</taxon>
        <taxon>Shewanella</taxon>
    </lineage>
</organism>
<dbReference type="InterPro" id="IPR016208">
    <property type="entry name" value="Ald_Oxase/xanthine_DH-like"/>
</dbReference>
<reference evidence="3 4" key="1">
    <citation type="submission" date="2022-01" db="EMBL/GenBank/DDBJ databases">
        <title>Whole genome-based taxonomy of the Shewanellaceae.</title>
        <authorList>
            <person name="Martin-Rodriguez A.J."/>
        </authorList>
    </citation>
    <scope>NUCLEOTIDE SEQUENCE [LARGE SCALE GENOMIC DNA]</scope>
    <source>
        <strain evidence="3 4">DSM 17177</strain>
    </source>
</reference>
<comment type="caution">
    <text evidence="3">The sequence shown here is derived from an EMBL/GenBank/DDBJ whole genome shotgun (WGS) entry which is preliminary data.</text>
</comment>
<accession>A0ABT0L6F7</accession>
<proteinExistence type="predicted"/>
<evidence type="ECO:0000259" key="2">
    <source>
        <dbReference type="Pfam" id="PF20256"/>
    </source>
</evidence>
<dbReference type="RefSeq" id="WP_248938556.1">
    <property type="nucleotide sequence ID" value="NZ_JAKIKS010000004.1"/>
</dbReference>
<dbReference type="InterPro" id="IPR037165">
    <property type="entry name" value="AldOxase/xan_DH_Mopterin-bd_sf"/>
</dbReference>
<dbReference type="InterPro" id="IPR006311">
    <property type="entry name" value="TAT_signal"/>
</dbReference>
<evidence type="ECO:0000313" key="3">
    <source>
        <dbReference type="EMBL" id="MCL1123273.1"/>
    </source>
</evidence>
<dbReference type="EMBL" id="JAKIKS010000004">
    <property type="protein sequence ID" value="MCL1123273.1"/>
    <property type="molecule type" value="Genomic_DNA"/>
</dbReference>
<keyword evidence="4" id="KW-1185">Reference proteome</keyword>
<sequence length="932" mass="104117">MKEFKQTRREFIKTVVIAGVSVYFAPLASAMTREQEYLYKPNKGWASNGEAKYRVDAMQKVTGQKVFARDFRAQDFADWPNNQWHGYIVCATKADQTFENIDLSFLEKQPTKVILAEDLADHDIELPRFHGKEMLLEKGNVAHFLGHPVAILLFDRFDDFNTAKSRLDFNQDIVKYGVKVPVYERNPYAAWRVVRVAENRTEGIDVFSPFQDGLFFPAYQLRQPKWPTERNIQGDLGQRGMFYADRIHQSMSDDKFHVVDKQFQTQIIEPMMLEPEAANIWFDTKTATMHGTVTCQDPTDFTEMAVHMLKASKPGKDIENVKLYSGFVGGAFGAKDHSIFPFYTLAASLFSDGNPIRIANDRYQQFQSGLKRHPFKIQNRLAINKKTLKIEALTSKSDVDGGGRENFSASVASAGMSAMQGVFYIPQSDLQATAYYSRNVTSGSMRGYGSAQCMPVIDLMIGQAAAELDVDPFELRRRNLMQTADLNTQGAEIDGEIRYREILDKAEQHPIWQQRVANKKTFEANNPNKHFGVGYSLLAKNYGTGNVGPNAAVNLSPNGDILLEIEYMEMGSGAQTSQGLLTHEFFGSAADEVHIAVTETWKALQLYETDNPYIISQEKQDKMSKDPLWTPVKLMASSASDSATFQTEATKGACNVVYQYGILPAARILWSLAKNSDLSAAKWDKNKLVLEGKPALDLKLLAKTAHELGFVTGSVSHTLNRWAWTEAEFTVEGDTQVHSLDAMAVRYGDGASQTKKQKMDSAGYHLIKRNWVKYPSTQFNNAMVTYYAPCDCLIELAVDKYTGKVDILRSHSVLDAGPVISQPIVDGQIQGGLAMGVGHVLHEYLPPFEEGAGNGTWNLNRYHVPMASDLNVWNMTSETLPTSDKAARPKGIAEVVMLPVISAVQDALFNAIGERFEQTPITAEQIKARLNA</sequence>
<protein>
    <submittedName>
        <fullName evidence="3">Molybdopterin-dependent oxidoreductase</fullName>
    </submittedName>
</protein>
<dbReference type="Gene3D" id="3.90.1170.50">
    <property type="entry name" value="Aldehyde oxidase/xanthine dehydrogenase, a/b hammerhead"/>
    <property type="match status" value="1"/>
</dbReference>
<dbReference type="InterPro" id="IPR046867">
    <property type="entry name" value="AldOxase/xan_DH_MoCoBD2"/>
</dbReference>